<organism evidence="2 3">
    <name type="scientific">Actinoplanes couchii</name>
    <dbReference type="NCBI Taxonomy" id="403638"/>
    <lineage>
        <taxon>Bacteria</taxon>
        <taxon>Bacillati</taxon>
        <taxon>Actinomycetota</taxon>
        <taxon>Actinomycetes</taxon>
        <taxon>Micromonosporales</taxon>
        <taxon>Micromonosporaceae</taxon>
        <taxon>Actinoplanes</taxon>
    </lineage>
</organism>
<gene>
    <name evidence="2" type="ORF">Aco03nite_026680</name>
</gene>
<dbReference type="InterPro" id="IPR013595">
    <property type="entry name" value="Pept_S33_TAP-like_C"/>
</dbReference>
<keyword evidence="3" id="KW-1185">Reference proteome</keyword>
<accession>A0ABQ3X6X5</accession>
<comment type="caution">
    <text evidence="2">The sequence shown here is derived from an EMBL/GenBank/DDBJ whole genome shotgun (WGS) entry which is preliminary data.</text>
</comment>
<dbReference type="InterPro" id="IPR029058">
    <property type="entry name" value="AB_hydrolase_fold"/>
</dbReference>
<dbReference type="Gene3D" id="3.40.50.1820">
    <property type="entry name" value="alpha/beta hydrolase"/>
    <property type="match status" value="1"/>
</dbReference>
<dbReference type="Proteomes" id="UP000612282">
    <property type="component" value="Unassembled WGS sequence"/>
</dbReference>
<name>A0ABQ3X6X5_9ACTN</name>
<evidence type="ECO:0000313" key="3">
    <source>
        <dbReference type="Proteomes" id="UP000612282"/>
    </source>
</evidence>
<feature type="domain" description="Peptidase S33 tripeptidyl aminopeptidase-like C-terminal" evidence="1">
    <location>
        <begin position="129"/>
        <end position="191"/>
    </location>
</feature>
<dbReference type="Pfam" id="PF08386">
    <property type="entry name" value="Abhydrolase_4"/>
    <property type="match status" value="1"/>
</dbReference>
<evidence type="ECO:0000313" key="2">
    <source>
        <dbReference type="EMBL" id="GID54264.1"/>
    </source>
</evidence>
<proteinExistence type="predicted"/>
<dbReference type="EMBL" id="BOMG01000039">
    <property type="protein sequence ID" value="GID54264.1"/>
    <property type="molecule type" value="Genomic_DNA"/>
</dbReference>
<dbReference type="SUPFAM" id="SSF53474">
    <property type="entry name" value="alpha/beta-Hydrolases"/>
    <property type="match status" value="1"/>
</dbReference>
<reference evidence="2 3" key="1">
    <citation type="submission" date="2021-01" db="EMBL/GenBank/DDBJ databases">
        <title>Whole genome shotgun sequence of Actinoplanes couchii NBRC 106145.</title>
        <authorList>
            <person name="Komaki H."/>
            <person name="Tamura T."/>
        </authorList>
    </citation>
    <scope>NUCLEOTIDE SEQUENCE [LARGE SCALE GENOMIC DNA]</scope>
    <source>
        <strain evidence="2 3">NBRC 106145</strain>
    </source>
</reference>
<evidence type="ECO:0000259" key="1">
    <source>
        <dbReference type="Pfam" id="PF08386"/>
    </source>
</evidence>
<sequence>MSGVAPGTVLSGVTPGIAATGAATTGAPASADAPTVTGPTRPLVLIGSDTGAALIAALLTTRRAAPDAVVLAGLPGHDRRQEGSWEEELNTRSHCPVHRGTLTEDKAVTRGTLSSAPPPDLLDTAYGEASPIPHLLLAGEADDLTDREALTRLAKSLPTARLTTIRDAHHDVLNDTSHRSVAAEIVTFLETIRDGFPLRPFLNTESSTW</sequence>
<protein>
    <recommendedName>
        <fullName evidence="1">Peptidase S33 tripeptidyl aminopeptidase-like C-terminal domain-containing protein</fullName>
    </recommendedName>
</protein>